<organism evidence="3 4">
    <name type="scientific">Rhodocyclus tenuis</name>
    <name type="common">Rhodospirillum tenue</name>
    <dbReference type="NCBI Taxonomy" id="1066"/>
    <lineage>
        <taxon>Bacteria</taxon>
        <taxon>Pseudomonadati</taxon>
        <taxon>Pseudomonadota</taxon>
        <taxon>Betaproteobacteria</taxon>
        <taxon>Rhodocyclales</taxon>
        <taxon>Rhodocyclaceae</taxon>
        <taxon>Rhodocyclus</taxon>
    </lineage>
</organism>
<protein>
    <recommendedName>
        <fullName evidence="2">Ice-binding protein C-terminal domain-containing protein</fullName>
    </recommendedName>
</protein>
<evidence type="ECO:0000313" key="4">
    <source>
        <dbReference type="Proteomes" id="UP000587070"/>
    </source>
</evidence>
<dbReference type="NCBIfam" id="TIGR02595">
    <property type="entry name" value="PEP_CTERM"/>
    <property type="match status" value="1"/>
</dbReference>
<feature type="domain" description="Ice-binding protein C-terminal" evidence="2">
    <location>
        <begin position="267"/>
        <end position="291"/>
    </location>
</feature>
<keyword evidence="1" id="KW-0732">Signal</keyword>
<comment type="caution">
    <text evidence="3">The sequence shown here is derived from an EMBL/GenBank/DDBJ whole genome shotgun (WGS) entry which is preliminary data.</text>
</comment>
<name>A0A840G9U7_RHOTE</name>
<gene>
    <name evidence="3" type="ORF">GGD90_003507</name>
</gene>
<feature type="chain" id="PRO_5032472393" description="Ice-binding protein C-terminal domain-containing protein" evidence="1">
    <location>
        <begin position="23"/>
        <end position="292"/>
    </location>
</feature>
<dbReference type="Pfam" id="PF07589">
    <property type="entry name" value="PEP-CTERM"/>
    <property type="match status" value="1"/>
</dbReference>
<accession>A0A840G9U7</accession>
<evidence type="ECO:0000313" key="3">
    <source>
        <dbReference type="EMBL" id="MBB4249103.1"/>
    </source>
</evidence>
<evidence type="ECO:0000259" key="2">
    <source>
        <dbReference type="Pfam" id="PF07589"/>
    </source>
</evidence>
<evidence type="ECO:0000256" key="1">
    <source>
        <dbReference type="SAM" id="SignalP"/>
    </source>
</evidence>
<dbReference type="Proteomes" id="UP000587070">
    <property type="component" value="Unassembled WGS sequence"/>
</dbReference>
<keyword evidence="4" id="KW-1185">Reference proteome</keyword>
<dbReference type="EMBL" id="JACIGE010000018">
    <property type="protein sequence ID" value="MBB4249103.1"/>
    <property type="molecule type" value="Genomic_DNA"/>
</dbReference>
<reference evidence="3 4" key="1">
    <citation type="submission" date="2020-08" db="EMBL/GenBank/DDBJ databases">
        <title>Genome sequencing of Purple Non-Sulfur Bacteria from various extreme environments.</title>
        <authorList>
            <person name="Mayer M."/>
        </authorList>
    </citation>
    <scope>NUCLEOTIDE SEQUENCE [LARGE SCALE GENOMIC DNA]</scope>
    <source>
        <strain evidence="3 4">2761</strain>
    </source>
</reference>
<dbReference type="RefSeq" id="WP_221227824.1">
    <property type="nucleotide sequence ID" value="NZ_JACIGE010000018.1"/>
</dbReference>
<sequence length="292" mass="30252">MHTQLKLLTLAALLGALGSAQAASLGASGYSQSFDSMSTTKALPTDWSVWKVGDSHSAWESAITANGGSHSVAAMTLVGSTAQAALLDTAITTSTKNANAYNIAHSTSASDRVLATSPTGIDGNALQLLLTNNTNTALSGIAISYDIVKFYNGNKQSGIDSSMPLGEELPGYQLFYSLNGGSWNNVAALNPVSTADGIHPLVATGSVNANGSTGPLDYGVTSISNARVSFSSLWAAGQTLRLRWVDDNAVNISPDQMIGLNNVSITPVPEPESYAMFLAGLGLLALARRRRS</sequence>
<dbReference type="AlphaFoldDB" id="A0A840G9U7"/>
<dbReference type="InterPro" id="IPR013424">
    <property type="entry name" value="Ice-binding_C"/>
</dbReference>
<proteinExistence type="predicted"/>
<feature type="signal peptide" evidence="1">
    <location>
        <begin position="1"/>
        <end position="22"/>
    </location>
</feature>